<evidence type="ECO:0000313" key="2">
    <source>
        <dbReference type="EMBL" id="ATQ73109.1"/>
    </source>
</evidence>
<sequence>MNRIFDEWQSHQDREILCSQLMEKYGLYAKKLFANYEPLIISNSDSVPRDFFQRLDLWLKNFANDDDRWEAFQLIDDIFYVGRHELVELYRVAFEMTVPNWVAEVHNFDLRSKNIIAELKNTVAKTWFCPITDSLRISAFRHVNHIEQPEYFPDWRSLERFGSETAIKDYIRDQKFKQVVLIEDFVGSGTQITPAVEFAKRISEVPVLIVPLIIGSKGCDTLQQLADKSEGKIQFKPVVVLSGDCVVTRLAAIPELATSTRARKMVELYAQSTGDKKAYGFEDEQGYLFVSEANCPNNTIRPIHSESKWSPLFPRSGRRKLK</sequence>
<gene>
    <name evidence="2" type="ORF">CR152_00235</name>
</gene>
<dbReference type="Proteomes" id="UP000229897">
    <property type="component" value="Chromosome"/>
</dbReference>
<evidence type="ECO:0000259" key="1">
    <source>
        <dbReference type="Pfam" id="PF24390"/>
    </source>
</evidence>
<organism evidence="2 3">
    <name type="scientific">Massilia violaceinigra</name>
    <dbReference type="NCBI Taxonomy" id="2045208"/>
    <lineage>
        <taxon>Bacteria</taxon>
        <taxon>Pseudomonadati</taxon>
        <taxon>Pseudomonadota</taxon>
        <taxon>Betaproteobacteria</taxon>
        <taxon>Burkholderiales</taxon>
        <taxon>Oxalobacteraceae</taxon>
        <taxon>Telluria group</taxon>
        <taxon>Massilia</taxon>
    </lineage>
</organism>
<proteinExistence type="predicted"/>
<dbReference type="InterPro" id="IPR056920">
    <property type="entry name" value="PRTase-CE"/>
</dbReference>
<dbReference type="AlphaFoldDB" id="A0A2D2DDW3"/>
<protein>
    <recommendedName>
        <fullName evidence="1">PRTase-CE domain-containing protein</fullName>
    </recommendedName>
</protein>
<evidence type="ECO:0000313" key="3">
    <source>
        <dbReference type="Proteomes" id="UP000229897"/>
    </source>
</evidence>
<dbReference type="RefSeq" id="WP_099872696.1">
    <property type="nucleotide sequence ID" value="NZ_CP024608.1"/>
</dbReference>
<dbReference type="KEGG" id="mass:CR152_00235"/>
<feature type="domain" description="PRTase-CE" evidence="1">
    <location>
        <begin position="57"/>
        <end position="315"/>
    </location>
</feature>
<dbReference type="OrthoDB" id="8427993at2"/>
<dbReference type="EMBL" id="CP024608">
    <property type="protein sequence ID" value="ATQ73109.1"/>
    <property type="molecule type" value="Genomic_DNA"/>
</dbReference>
<keyword evidence="3" id="KW-1185">Reference proteome</keyword>
<dbReference type="Pfam" id="PF24390">
    <property type="entry name" value="PRTase-CE"/>
    <property type="match status" value="1"/>
</dbReference>
<name>A0A2D2DDW3_9BURK</name>
<reference evidence="2" key="1">
    <citation type="submission" date="2017-10" db="EMBL/GenBank/DDBJ databases">
        <title>Massilia psychrophilum sp. nov., a novel purple-pigmented bacterium isolated from Tianshan glacier, Xinjiang Municipality, China.</title>
        <authorList>
            <person name="Wang H."/>
        </authorList>
    </citation>
    <scope>NUCLEOTIDE SEQUENCE [LARGE SCALE GENOMIC DNA]</scope>
    <source>
        <strain evidence="2">B2</strain>
    </source>
</reference>
<accession>A0A2D2DDW3</accession>